<organism evidence="2 3">
    <name type="scientific">Salix dunnii</name>
    <dbReference type="NCBI Taxonomy" id="1413687"/>
    <lineage>
        <taxon>Eukaryota</taxon>
        <taxon>Viridiplantae</taxon>
        <taxon>Streptophyta</taxon>
        <taxon>Embryophyta</taxon>
        <taxon>Tracheophyta</taxon>
        <taxon>Spermatophyta</taxon>
        <taxon>Magnoliopsida</taxon>
        <taxon>eudicotyledons</taxon>
        <taxon>Gunneridae</taxon>
        <taxon>Pentapetalae</taxon>
        <taxon>rosids</taxon>
        <taxon>fabids</taxon>
        <taxon>Malpighiales</taxon>
        <taxon>Salicaceae</taxon>
        <taxon>Saliceae</taxon>
        <taxon>Salix</taxon>
    </lineage>
</organism>
<name>A0A835KG09_9ROSI</name>
<evidence type="ECO:0000313" key="3">
    <source>
        <dbReference type="Proteomes" id="UP000657918"/>
    </source>
</evidence>
<reference evidence="2 3" key="1">
    <citation type="submission" date="2020-10" db="EMBL/GenBank/DDBJ databases">
        <title>Plant Genome Project.</title>
        <authorList>
            <person name="Zhang R.-G."/>
        </authorList>
    </citation>
    <scope>NUCLEOTIDE SEQUENCE [LARGE SCALE GENOMIC DNA]</scope>
    <source>
        <strain evidence="2">FAFU-HL-1</strain>
        <tissue evidence="2">Leaf</tissue>
    </source>
</reference>
<feature type="compositionally biased region" description="Acidic residues" evidence="1">
    <location>
        <begin position="42"/>
        <end position="67"/>
    </location>
</feature>
<dbReference type="EMBL" id="JADGMS010000003">
    <property type="protein sequence ID" value="KAF9685226.1"/>
    <property type="molecule type" value="Genomic_DNA"/>
</dbReference>
<sequence length="262" mass="27900">MAKSKPLGPGTSTAREVDGSPVDNTKVEGFPVDNTNASLEGVLEEGYSEDEELGEEQLDFSCSEEDYPPPSSPAPVASDLPVSPSPVVPVPPACPKGATFTPSSPVQIGKAEARTEKKAYPASVAYKENVKDKGSIFTRLSPVVDSLVDDPPAAASLVESSPDATPPVDAPELDAPFVPSESCVAQDVQPHPQVTAASSEEWQTVHTRRNSLGIKRQPPRFVTRHLNVRFPPRGKLLSSQLISLPIRLPFVQLQVCSPGAQF</sequence>
<feature type="region of interest" description="Disordered" evidence="1">
    <location>
        <begin position="1"/>
        <end position="85"/>
    </location>
</feature>
<proteinExistence type="predicted"/>
<keyword evidence="3" id="KW-1185">Reference proteome</keyword>
<gene>
    <name evidence="2" type="ORF">SADUNF_Sadunf03G0032800</name>
</gene>
<comment type="caution">
    <text evidence="2">The sequence shown here is derived from an EMBL/GenBank/DDBJ whole genome shotgun (WGS) entry which is preliminary data.</text>
</comment>
<dbReference type="AlphaFoldDB" id="A0A835KG09"/>
<evidence type="ECO:0000256" key="1">
    <source>
        <dbReference type="SAM" id="MobiDB-lite"/>
    </source>
</evidence>
<dbReference type="OrthoDB" id="859268at2759"/>
<dbReference type="Proteomes" id="UP000657918">
    <property type="component" value="Unassembled WGS sequence"/>
</dbReference>
<evidence type="ECO:0000313" key="2">
    <source>
        <dbReference type="EMBL" id="KAF9685226.1"/>
    </source>
</evidence>
<protein>
    <submittedName>
        <fullName evidence="2">Uncharacterized protein</fullName>
    </submittedName>
</protein>
<accession>A0A835KG09</accession>